<proteinExistence type="predicted"/>
<accession>A0ABC8AYV2</accession>
<sequence length="136" mass="13500">MTAGSGSRMAAGAALTLAFCAAVTAEAPPGASIGPCGAGLGDYRGEFAAAEDASNVLSFDGAGGIGFRSTRLGRGEGIYAVVPSGGFSAAMRMTDSGAATSMVKSVVFTCPAPGTQVVSFGSLDENGRRFNYVRSN</sequence>
<feature type="signal peptide" evidence="1">
    <location>
        <begin position="1"/>
        <end position="27"/>
    </location>
</feature>
<dbReference type="EMBL" id="CP017839">
    <property type="protein sequence ID" value="APA99482.1"/>
    <property type="molecule type" value="Genomic_DNA"/>
</dbReference>
<evidence type="ECO:0000313" key="2">
    <source>
        <dbReference type="EMBL" id="APA99482.1"/>
    </source>
</evidence>
<evidence type="ECO:0008006" key="4">
    <source>
        <dbReference type="Google" id="ProtNLM"/>
    </source>
</evidence>
<evidence type="ECO:0000256" key="1">
    <source>
        <dbReference type="SAM" id="SignalP"/>
    </source>
</evidence>
<organism evidence="2 3">
    <name type="scientific">Nocardia seriolae</name>
    <dbReference type="NCBI Taxonomy" id="37332"/>
    <lineage>
        <taxon>Bacteria</taxon>
        <taxon>Bacillati</taxon>
        <taxon>Actinomycetota</taxon>
        <taxon>Actinomycetes</taxon>
        <taxon>Mycobacteriales</taxon>
        <taxon>Nocardiaceae</taxon>
        <taxon>Nocardia</taxon>
    </lineage>
</organism>
<dbReference type="AlphaFoldDB" id="A0ABC8AYV2"/>
<evidence type="ECO:0000313" key="3">
    <source>
        <dbReference type="Proteomes" id="UP000180166"/>
    </source>
</evidence>
<dbReference type="Proteomes" id="UP000180166">
    <property type="component" value="Chromosome"/>
</dbReference>
<gene>
    <name evidence="2" type="ORF">NS506_05436</name>
</gene>
<keyword evidence="1" id="KW-0732">Signal</keyword>
<protein>
    <recommendedName>
        <fullName evidence="4">Lipoprotein</fullName>
    </recommendedName>
</protein>
<feature type="chain" id="PRO_5044784187" description="Lipoprotein" evidence="1">
    <location>
        <begin position="28"/>
        <end position="136"/>
    </location>
</feature>
<dbReference type="KEGG" id="nsr:NS506_05436"/>
<reference evidence="2 3" key="1">
    <citation type="submission" date="2016-10" db="EMBL/GenBank/DDBJ databases">
        <title>Genome sequence of Nocardia seriolae strain EM150506, isolated from Anguila japonica.</title>
        <authorList>
            <person name="Han H.-J."/>
        </authorList>
    </citation>
    <scope>NUCLEOTIDE SEQUENCE [LARGE SCALE GENOMIC DNA]</scope>
    <source>
        <strain evidence="2 3">EM150506</strain>
    </source>
</reference>
<name>A0ABC8AYV2_9NOCA</name>